<reference evidence="2 3" key="1">
    <citation type="submission" date="2019-06" db="EMBL/GenBank/DDBJ databases">
        <title>Genome sequence of Ureibacillus terrenus.</title>
        <authorList>
            <person name="Maclea K.S."/>
            <person name="Simoes M."/>
        </authorList>
    </citation>
    <scope>NUCLEOTIDE SEQUENCE [LARGE SCALE GENOMIC DNA]</scope>
    <source>
        <strain evidence="2 3">ATCC BAA-384</strain>
    </source>
</reference>
<dbReference type="Proteomes" id="UP000315753">
    <property type="component" value="Unassembled WGS sequence"/>
</dbReference>
<dbReference type="RefSeq" id="WP_141603320.1">
    <property type="nucleotide sequence ID" value="NZ_JARMSB010000013.1"/>
</dbReference>
<dbReference type="EMBL" id="VIGD01000031">
    <property type="protein sequence ID" value="TQE88415.1"/>
    <property type="molecule type" value="Genomic_DNA"/>
</dbReference>
<dbReference type="AlphaFoldDB" id="A0A540UVA9"/>
<accession>A0A540UVA9</accession>
<evidence type="ECO:0000313" key="3">
    <source>
        <dbReference type="Proteomes" id="UP000315753"/>
    </source>
</evidence>
<protein>
    <recommendedName>
        <fullName evidence="4">DUF4393 domain-containing protein</fullName>
    </recommendedName>
</protein>
<proteinExistence type="predicted"/>
<evidence type="ECO:0000313" key="2">
    <source>
        <dbReference type="EMBL" id="TQE88415.1"/>
    </source>
</evidence>
<evidence type="ECO:0008006" key="4">
    <source>
        <dbReference type="Google" id="ProtNLM"/>
    </source>
</evidence>
<evidence type="ECO:0000256" key="1">
    <source>
        <dbReference type="SAM" id="Coils"/>
    </source>
</evidence>
<keyword evidence="3" id="KW-1185">Reference proteome</keyword>
<sequence length="257" mass="30130">MSESKFKCKLKKKIEDVFDVGTEGAVSIIGELTGKSLFGTFAPRLTTAFFSYKQKRFEKNINKAIDELKKRETELNERLSAVENRQSFIESFELIWDYIIEEPQEQKIQYMVNGLVNLAGHEQIKEDFVLFYYDTLSNLRLVDIAILKLYYGNYANAASYQDILDEFNIDYDQYNAVREKLVRMGLLKTKYTDDLDKLYKNVLTIQEYLDGKSKKLKRLERLSKRDSYSISSLGENFIRFFLDKYGQDLNDEITNST</sequence>
<gene>
    <name evidence="2" type="ORF">FKZ59_13735</name>
</gene>
<feature type="coiled-coil region" evidence="1">
    <location>
        <begin position="54"/>
        <end position="85"/>
    </location>
</feature>
<comment type="caution">
    <text evidence="2">The sequence shown here is derived from an EMBL/GenBank/DDBJ whole genome shotgun (WGS) entry which is preliminary data.</text>
</comment>
<dbReference type="OrthoDB" id="2453979at2"/>
<keyword evidence="1" id="KW-0175">Coiled coil</keyword>
<name>A0A540UVA9_9BACL</name>
<organism evidence="2 3">
    <name type="scientific">Ureibacillus terrenus</name>
    <dbReference type="NCBI Taxonomy" id="118246"/>
    <lineage>
        <taxon>Bacteria</taxon>
        <taxon>Bacillati</taxon>
        <taxon>Bacillota</taxon>
        <taxon>Bacilli</taxon>
        <taxon>Bacillales</taxon>
        <taxon>Caryophanaceae</taxon>
        <taxon>Ureibacillus</taxon>
    </lineage>
</organism>